<evidence type="ECO:0000313" key="2">
    <source>
        <dbReference type="EMBL" id="KAK8843513.1"/>
    </source>
</evidence>
<sequence length="380" mass="42663">MSAITRTELRSLPTGYATPCLGLNPAHTLEMKFRAMQEADFPMVELGFGNYVAWVRSKVPNLPPSTCPEEWKVDDEPDPSDTQIWNALFDHTDELKALAQRHELRLLMLQPLNQFDGWPEGSERGEWVKRKVELWVKLCSRLTVDFLQVGANDQADANGGDEKTAQDMRWLAEIASKQERPFAIAYEPWCFSPRYPEWEKCYEIVKKANHPNLGLCLDTAQMCLAPSYGINPTSSQLISQETFSALLDRIRALPKETICYFEISDVLSPNPPLLQGSPFDDWHKKQGGGPERSSWVMCARAVPYVGRSAGKEVKGEEDLGVARVAEVAKAVFSTGFRGPVIWEPFEALVMEKEDPSVPQTYAQAGKVSREKLFAHVLGDA</sequence>
<dbReference type="PANTHER" id="PTHR12110:SF21">
    <property type="entry name" value="XYLOSE ISOMERASE-LIKE TIM BARREL DOMAIN-CONTAINING PROTEIN"/>
    <property type="match status" value="1"/>
</dbReference>
<dbReference type="SUPFAM" id="SSF51658">
    <property type="entry name" value="Xylose isomerase-like"/>
    <property type="match status" value="1"/>
</dbReference>
<evidence type="ECO:0000259" key="1">
    <source>
        <dbReference type="Pfam" id="PF01261"/>
    </source>
</evidence>
<accession>A0AAW0YWE5</accession>
<dbReference type="Pfam" id="PF01261">
    <property type="entry name" value="AP_endonuc_2"/>
    <property type="match status" value="1"/>
</dbReference>
<dbReference type="Gene3D" id="3.20.20.150">
    <property type="entry name" value="Divalent-metal-dependent TIM barrel enzymes"/>
    <property type="match status" value="1"/>
</dbReference>
<name>A0AAW0YWE5_9TREE</name>
<proteinExistence type="predicted"/>
<dbReference type="InterPro" id="IPR050312">
    <property type="entry name" value="IolE/XylAMocC-like"/>
</dbReference>
<gene>
    <name evidence="2" type="ORF">IAR55_007173</name>
</gene>
<feature type="domain" description="Xylose isomerase-like TIM barrel" evidence="1">
    <location>
        <begin position="84"/>
        <end position="347"/>
    </location>
</feature>
<protein>
    <recommendedName>
        <fullName evidence="1">Xylose isomerase-like TIM barrel domain-containing protein</fullName>
    </recommendedName>
</protein>
<dbReference type="EMBL" id="JBCAWK010000015">
    <property type="protein sequence ID" value="KAK8843513.1"/>
    <property type="molecule type" value="Genomic_DNA"/>
</dbReference>
<dbReference type="Proteomes" id="UP001388673">
    <property type="component" value="Unassembled WGS sequence"/>
</dbReference>
<dbReference type="AlphaFoldDB" id="A0AAW0YWE5"/>
<comment type="caution">
    <text evidence="2">The sequence shown here is derived from an EMBL/GenBank/DDBJ whole genome shotgun (WGS) entry which is preliminary data.</text>
</comment>
<dbReference type="RefSeq" id="XP_066799461.1">
    <property type="nucleotide sequence ID" value="XM_066950246.1"/>
</dbReference>
<dbReference type="InterPro" id="IPR013022">
    <property type="entry name" value="Xyl_isomerase-like_TIM-brl"/>
</dbReference>
<dbReference type="KEGG" id="kne:92184431"/>
<reference evidence="2 3" key="1">
    <citation type="journal article" date="2024" name="bioRxiv">
        <title>Comparative genomics of Cryptococcus and Kwoniella reveals pathogenesis evolution and contrasting karyotype dynamics via intercentromeric recombination or chromosome fusion.</title>
        <authorList>
            <person name="Coelho M.A."/>
            <person name="David-Palma M."/>
            <person name="Shea T."/>
            <person name="Bowers K."/>
            <person name="McGinley-Smith S."/>
            <person name="Mohammad A.W."/>
            <person name="Gnirke A."/>
            <person name="Yurkov A.M."/>
            <person name="Nowrousian M."/>
            <person name="Sun S."/>
            <person name="Cuomo C.A."/>
            <person name="Heitman J."/>
        </authorList>
    </citation>
    <scope>NUCLEOTIDE SEQUENCE [LARGE SCALE GENOMIC DNA]</scope>
    <source>
        <strain evidence="2 3">CBS 13917</strain>
    </source>
</reference>
<dbReference type="PANTHER" id="PTHR12110">
    <property type="entry name" value="HYDROXYPYRUVATE ISOMERASE"/>
    <property type="match status" value="1"/>
</dbReference>
<dbReference type="GeneID" id="92184431"/>
<evidence type="ECO:0000313" key="3">
    <source>
        <dbReference type="Proteomes" id="UP001388673"/>
    </source>
</evidence>
<dbReference type="InterPro" id="IPR036237">
    <property type="entry name" value="Xyl_isomerase-like_sf"/>
</dbReference>
<organism evidence="2 3">
    <name type="scientific">Kwoniella newhampshirensis</name>
    <dbReference type="NCBI Taxonomy" id="1651941"/>
    <lineage>
        <taxon>Eukaryota</taxon>
        <taxon>Fungi</taxon>
        <taxon>Dikarya</taxon>
        <taxon>Basidiomycota</taxon>
        <taxon>Agaricomycotina</taxon>
        <taxon>Tremellomycetes</taxon>
        <taxon>Tremellales</taxon>
        <taxon>Cryptococcaceae</taxon>
        <taxon>Kwoniella</taxon>
    </lineage>
</organism>
<keyword evidence="3" id="KW-1185">Reference proteome</keyword>